<evidence type="ECO:0000256" key="10">
    <source>
        <dbReference type="ARBA" id="ARBA00023134"/>
    </source>
</evidence>
<dbReference type="SMART" id="SM00053">
    <property type="entry name" value="DYNc"/>
    <property type="match status" value="1"/>
</dbReference>
<accession>A0AA35WTE4</accession>
<evidence type="ECO:0000256" key="12">
    <source>
        <dbReference type="ARBA" id="ARBA00048040"/>
    </source>
</evidence>
<dbReference type="GO" id="GO:0006897">
    <property type="term" value="P:endocytosis"/>
    <property type="evidence" value="ECO:0007669"/>
    <property type="project" value="TreeGrafter"/>
</dbReference>
<feature type="domain" description="GED" evidence="14">
    <location>
        <begin position="611"/>
        <end position="702"/>
    </location>
</feature>
<evidence type="ECO:0000256" key="8">
    <source>
        <dbReference type="ARBA" id="ARBA00023121"/>
    </source>
</evidence>
<reference evidence="16" key="1">
    <citation type="submission" date="2023-03" db="EMBL/GenBank/DDBJ databases">
        <authorList>
            <person name="Steffen K."/>
            <person name="Cardenas P."/>
        </authorList>
    </citation>
    <scope>NUCLEOTIDE SEQUENCE</scope>
</reference>
<dbReference type="GO" id="GO:0003924">
    <property type="term" value="F:GTPase activity"/>
    <property type="evidence" value="ECO:0007669"/>
    <property type="project" value="InterPro"/>
</dbReference>
<dbReference type="Pfam" id="PF00350">
    <property type="entry name" value="Dynamin_N"/>
    <property type="match status" value="1"/>
</dbReference>
<evidence type="ECO:0000256" key="2">
    <source>
        <dbReference type="ARBA" id="ARBA00004514"/>
    </source>
</evidence>
<comment type="similarity">
    <text evidence="13">Belongs to the TRAFAC class dynamin-like GTPase superfamily. Dynamin/Fzo/YdjA family.</text>
</comment>
<dbReference type="InterPro" id="IPR001401">
    <property type="entry name" value="Dynamin_GTPase"/>
</dbReference>
<comment type="caution">
    <text evidence="16">The sequence shown here is derived from an EMBL/GenBank/DDBJ whole genome shotgun (WGS) entry which is preliminary data.</text>
</comment>
<dbReference type="SMART" id="SM00302">
    <property type="entry name" value="GED"/>
    <property type="match status" value="1"/>
</dbReference>
<dbReference type="Proteomes" id="UP001174909">
    <property type="component" value="Unassembled WGS sequence"/>
</dbReference>
<dbReference type="InterPro" id="IPR020850">
    <property type="entry name" value="GED_dom"/>
</dbReference>
<dbReference type="EMBL" id="CASHTH010002584">
    <property type="protein sequence ID" value="CAI8032109.1"/>
    <property type="molecule type" value="Genomic_DNA"/>
</dbReference>
<dbReference type="GO" id="GO:0016559">
    <property type="term" value="P:peroxisome fission"/>
    <property type="evidence" value="ECO:0007669"/>
    <property type="project" value="TreeGrafter"/>
</dbReference>
<evidence type="ECO:0000259" key="15">
    <source>
        <dbReference type="PROSITE" id="PS51718"/>
    </source>
</evidence>
<dbReference type="SUPFAM" id="SSF52540">
    <property type="entry name" value="P-loop containing nucleoside triphosphate hydrolases"/>
    <property type="match status" value="1"/>
</dbReference>
<keyword evidence="5 13" id="KW-0547">Nucleotide-binding</keyword>
<name>A0AA35WTE4_GEOBA</name>
<dbReference type="GO" id="GO:0000266">
    <property type="term" value="P:mitochondrial fission"/>
    <property type="evidence" value="ECO:0007669"/>
    <property type="project" value="TreeGrafter"/>
</dbReference>
<dbReference type="InterPro" id="IPR030381">
    <property type="entry name" value="G_DYNAMIN_dom"/>
</dbReference>
<keyword evidence="7" id="KW-0378">Hydrolase</keyword>
<dbReference type="PANTHER" id="PTHR11566:SF21">
    <property type="entry name" value="DYNAMIN RELATED PROTEIN 1, ISOFORM A"/>
    <property type="match status" value="1"/>
</dbReference>
<proteinExistence type="inferred from homology"/>
<dbReference type="EC" id="3.6.5.5" evidence="3"/>
<evidence type="ECO:0000256" key="11">
    <source>
        <dbReference type="ARBA" id="ARBA00023136"/>
    </source>
</evidence>
<keyword evidence="9" id="KW-0496">Mitochondrion</keyword>
<evidence type="ECO:0000256" key="13">
    <source>
        <dbReference type="RuleBase" id="RU003932"/>
    </source>
</evidence>
<keyword evidence="8" id="KW-0446">Lipid-binding</keyword>
<dbReference type="GO" id="GO:0048312">
    <property type="term" value="P:intracellular distribution of mitochondria"/>
    <property type="evidence" value="ECO:0007669"/>
    <property type="project" value="TreeGrafter"/>
</dbReference>
<keyword evidence="6" id="KW-1000">Mitochondrion outer membrane</keyword>
<dbReference type="Pfam" id="PF01031">
    <property type="entry name" value="Dynamin_M"/>
    <property type="match status" value="1"/>
</dbReference>
<dbReference type="Gene3D" id="3.40.50.300">
    <property type="entry name" value="P-loop containing nucleotide triphosphate hydrolases"/>
    <property type="match status" value="1"/>
</dbReference>
<dbReference type="GO" id="GO:0005525">
    <property type="term" value="F:GTP binding"/>
    <property type="evidence" value="ECO:0007669"/>
    <property type="project" value="UniProtKB-KW"/>
</dbReference>
<dbReference type="PANTHER" id="PTHR11566">
    <property type="entry name" value="DYNAMIN"/>
    <property type="match status" value="1"/>
</dbReference>
<dbReference type="InterPro" id="IPR000375">
    <property type="entry name" value="Dynamin_stalk"/>
</dbReference>
<sequence length="714" mass="80124">MEKLIPVINKLQDVFNTVGRESIQLPQIAVVGTQSTGKSSVLENLVGRDFLPRGAGIVTRRPLVLQLVHINAEDSESQWGWGKFLHTAERKFFDFAEIRDEIASETEKVAGANRGISSDPIRLRIFSPHVLNLTLIDLPGITRVPVGDQPEDIEKRIREMIEQYISNPKCIILAVHAANTDLATSEALKLAREIDPEGKRTLAVCTKLDIMDEGTDAVDLLTGKIIPVKLGIIGVVNRSQQDIIDCKSIEEALRDEEVFLRQHYPVLAGRNGSKYLAQTLNRLLMQHIRDTLPVLRHEISSKLSIYESQLQELGEPIKEKGPALLQVLTKFASNYCHKIEGTSRDIETHQLSGGARICYIFHHIFSETLGTIAPLEGLQRSDILHAISNAMGPRPALFVSEMAFELLVKRQIRLLLQPSLQCVELVYEELQRIIQYCLSHIREFQRFPTLREQMNTVVMGLLRERLPLTNQMVENLIRIELAYINTNHPDFVGGTRAAYEAYMVAQTVKVGGSGVVEPHATGSKTGLQVDVPSAQPGFQRNLSSLSGPQGKGWLSSMLSGRTTKTSESGSSTDAAAPVVEGLNDLSMDRIDLRYLADTQPGAAINRQQFDCELIEKLIRSYFVIVRQSIQDSVPKAVMHCLVNFVKDDLQHRLVSELYRIESYDALMDESEEIFTRRREIGEMVKALQKAAEILSEIRDLQFESKYVGFSDYEY</sequence>
<keyword evidence="11" id="KW-0472">Membrane</keyword>
<keyword evidence="4" id="KW-0963">Cytoplasm</keyword>
<dbReference type="GO" id="GO:0005829">
    <property type="term" value="C:cytosol"/>
    <property type="evidence" value="ECO:0007669"/>
    <property type="project" value="UniProtKB-SubCell"/>
</dbReference>
<evidence type="ECO:0000256" key="3">
    <source>
        <dbReference type="ARBA" id="ARBA00011980"/>
    </source>
</evidence>
<dbReference type="Pfam" id="PF02212">
    <property type="entry name" value="GED"/>
    <property type="match status" value="1"/>
</dbReference>
<evidence type="ECO:0000256" key="6">
    <source>
        <dbReference type="ARBA" id="ARBA00022787"/>
    </source>
</evidence>
<dbReference type="FunFam" id="3.40.50.300:FF:000172">
    <property type="entry name" value="Dynamin-1-like protein isoform 1"/>
    <property type="match status" value="1"/>
</dbReference>
<dbReference type="InterPro" id="IPR022812">
    <property type="entry name" value="Dynamin"/>
</dbReference>
<evidence type="ECO:0000256" key="4">
    <source>
        <dbReference type="ARBA" id="ARBA00022490"/>
    </source>
</evidence>
<dbReference type="GO" id="GO:0005874">
    <property type="term" value="C:microtubule"/>
    <property type="evidence" value="ECO:0007669"/>
    <property type="project" value="TreeGrafter"/>
</dbReference>
<keyword evidence="10 13" id="KW-0342">GTP-binding</keyword>
<dbReference type="GO" id="GO:0008289">
    <property type="term" value="F:lipid binding"/>
    <property type="evidence" value="ECO:0007669"/>
    <property type="project" value="UniProtKB-KW"/>
</dbReference>
<dbReference type="GO" id="GO:0008017">
    <property type="term" value="F:microtubule binding"/>
    <property type="evidence" value="ECO:0007669"/>
    <property type="project" value="TreeGrafter"/>
</dbReference>
<dbReference type="PROSITE" id="PS51388">
    <property type="entry name" value="GED"/>
    <property type="match status" value="1"/>
</dbReference>
<keyword evidence="17" id="KW-1185">Reference proteome</keyword>
<feature type="domain" description="Dynamin-type G" evidence="15">
    <location>
        <begin position="22"/>
        <end position="293"/>
    </location>
</feature>
<dbReference type="AlphaFoldDB" id="A0AA35WTE4"/>
<dbReference type="GO" id="GO:0005741">
    <property type="term" value="C:mitochondrial outer membrane"/>
    <property type="evidence" value="ECO:0007669"/>
    <property type="project" value="UniProtKB-SubCell"/>
</dbReference>
<dbReference type="InterPro" id="IPR003130">
    <property type="entry name" value="GED"/>
</dbReference>
<dbReference type="Gene3D" id="1.20.120.1240">
    <property type="entry name" value="Dynamin, middle domain"/>
    <property type="match status" value="1"/>
</dbReference>
<dbReference type="PRINTS" id="PR00195">
    <property type="entry name" value="DYNAMIN"/>
</dbReference>
<evidence type="ECO:0000259" key="14">
    <source>
        <dbReference type="PROSITE" id="PS51388"/>
    </source>
</evidence>
<gene>
    <name evidence="16" type="ORF">GBAR_LOCUS18178</name>
</gene>
<organism evidence="16 17">
    <name type="scientific">Geodia barretti</name>
    <name type="common">Barrett's horny sponge</name>
    <dbReference type="NCBI Taxonomy" id="519541"/>
    <lineage>
        <taxon>Eukaryota</taxon>
        <taxon>Metazoa</taxon>
        <taxon>Porifera</taxon>
        <taxon>Demospongiae</taxon>
        <taxon>Heteroscleromorpha</taxon>
        <taxon>Tetractinellida</taxon>
        <taxon>Astrophorina</taxon>
        <taxon>Geodiidae</taxon>
        <taxon>Geodia</taxon>
    </lineage>
</organism>
<evidence type="ECO:0000256" key="7">
    <source>
        <dbReference type="ARBA" id="ARBA00022801"/>
    </source>
</evidence>
<dbReference type="InterPro" id="IPR027417">
    <property type="entry name" value="P-loop_NTPase"/>
</dbReference>
<dbReference type="PROSITE" id="PS51718">
    <property type="entry name" value="G_DYNAMIN_2"/>
    <property type="match status" value="1"/>
</dbReference>
<evidence type="ECO:0000256" key="1">
    <source>
        <dbReference type="ARBA" id="ARBA00004294"/>
    </source>
</evidence>
<evidence type="ECO:0000313" key="16">
    <source>
        <dbReference type="EMBL" id="CAI8032109.1"/>
    </source>
</evidence>
<dbReference type="InterPro" id="IPR045063">
    <property type="entry name" value="Dynamin_N"/>
</dbReference>
<protein>
    <recommendedName>
        <fullName evidence="3">dynamin GTPase</fullName>
        <ecNumber evidence="3">3.6.5.5</ecNumber>
    </recommendedName>
</protein>
<dbReference type="InterPro" id="IPR019762">
    <property type="entry name" value="Dynamin_GTPase_CS"/>
</dbReference>
<evidence type="ECO:0000256" key="5">
    <source>
        <dbReference type="ARBA" id="ARBA00022741"/>
    </source>
</evidence>
<comment type="subcellular location">
    <subcellularLocation>
        <location evidence="2">Cytoplasm</location>
        <location evidence="2">Cytosol</location>
    </subcellularLocation>
    <subcellularLocation>
        <location evidence="1">Mitochondrion outer membrane</location>
    </subcellularLocation>
</comment>
<evidence type="ECO:0000256" key="9">
    <source>
        <dbReference type="ARBA" id="ARBA00023128"/>
    </source>
</evidence>
<comment type="catalytic activity">
    <reaction evidence="12">
        <text>GTP + H2O = GDP + phosphate + H(+)</text>
        <dbReference type="Rhea" id="RHEA:19669"/>
        <dbReference type="ChEBI" id="CHEBI:15377"/>
        <dbReference type="ChEBI" id="CHEBI:15378"/>
        <dbReference type="ChEBI" id="CHEBI:37565"/>
        <dbReference type="ChEBI" id="CHEBI:43474"/>
        <dbReference type="ChEBI" id="CHEBI:58189"/>
        <dbReference type="EC" id="3.6.5.5"/>
    </reaction>
</comment>
<dbReference type="PROSITE" id="PS00410">
    <property type="entry name" value="G_DYNAMIN_1"/>
    <property type="match status" value="1"/>
</dbReference>
<dbReference type="CDD" id="cd08771">
    <property type="entry name" value="DLP_1"/>
    <property type="match status" value="1"/>
</dbReference>
<evidence type="ECO:0000313" key="17">
    <source>
        <dbReference type="Proteomes" id="UP001174909"/>
    </source>
</evidence>